<proteinExistence type="predicted"/>
<keyword evidence="2" id="KW-1185">Reference proteome</keyword>
<accession>A0A2I0X504</accession>
<reference evidence="1 2" key="2">
    <citation type="journal article" date="2017" name="Nature">
        <title>The Apostasia genome and the evolution of orchids.</title>
        <authorList>
            <person name="Zhang G.Q."/>
            <person name="Liu K.W."/>
            <person name="Li Z."/>
            <person name="Lohaus R."/>
            <person name="Hsiao Y.Y."/>
            <person name="Niu S.C."/>
            <person name="Wang J.Y."/>
            <person name="Lin Y.C."/>
            <person name="Xu Q."/>
            <person name="Chen L.J."/>
            <person name="Yoshida K."/>
            <person name="Fujiwara S."/>
            <person name="Wang Z.W."/>
            <person name="Zhang Y.Q."/>
            <person name="Mitsuda N."/>
            <person name="Wang M."/>
            <person name="Liu G.H."/>
            <person name="Pecoraro L."/>
            <person name="Huang H.X."/>
            <person name="Xiao X.J."/>
            <person name="Lin M."/>
            <person name="Wu X.Y."/>
            <person name="Wu W.L."/>
            <person name="Chen Y.Y."/>
            <person name="Chang S.B."/>
            <person name="Sakamoto S."/>
            <person name="Ohme-Takagi M."/>
            <person name="Yagi M."/>
            <person name="Zeng S.J."/>
            <person name="Shen C.Y."/>
            <person name="Yeh C.M."/>
            <person name="Luo Y.B."/>
            <person name="Tsai W.C."/>
            <person name="Van de Peer Y."/>
            <person name="Liu Z.J."/>
        </authorList>
    </citation>
    <scope>NUCLEOTIDE SEQUENCE [LARGE SCALE GENOMIC DNA]</scope>
    <source>
        <tissue evidence="1">The whole plant</tissue>
    </source>
</reference>
<dbReference type="AlphaFoldDB" id="A0A2I0X504"/>
<sequence>MYQESYFCEDFEMEKCYGIFGQIIKWVCLLRLPRDSTDMPTWTMMKLPLPALGWPMLDGQPGLSKIRYFPLIYLSPGDFWHGSSSRSQFFSAAGLPVLEDIVHFCFWGYTSSHSGAVVCRKVF</sequence>
<dbReference type="Proteomes" id="UP000233837">
    <property type="component" value="Unassembled WGS sequence"/>
</dbReference>
<dbReference type="EMBL" id="KZ502146">
    <property type="protein sequence ID" value="PKU82999.1"/>
    <property type="molecule type" value="Genomic_DNA"/>
</dbReference>
<organism evidence="1 2">
    <name type="scientific">Dendrobium catenatum</name>
    <dbReference type="NCBI Taxonomy" id="906689"/>
    <lineage>
        <taxon>Eukaryota</taxon>
        <taxon>Viridiplantae</taxon>
        <taxon>Streptophyta</taxon>
        <taxon>Embryophyta</taxon>
        <taxon>Tracheophyta</taxon>
        <taxon>Spermatophyta</taxon>
        <taxon>Magnoliopsida</taxon>
        <taxon>Liliopsida</taxon>
        <taxon>Asparagales</taxon>
        <taxon>Orchidaceae</taxon>
        <taxon>Epidendroideae</taxon>
        <taxon>Malaxideae</taxon>
        <taxon>Dendrobiinae</taxon>
        <taxon>Dendrobium</taxon>
    </lineage>
</organism>
<reference evidence="1 2" key="1">
    <citation type="journal article" date="2016" name="Sci. Rep.">
        <title>The Dendrobium catenatum Lindl. genome sequence provides insights into polysaccharide synthase, floral development and adaptive evolution.</title>
        <authorList>
            <person name="Zhang G.Q."/>
            <person name="Xu Q."/>
            <person name="Bian C."/>
            <person name="Tsai W.C."/>
            <person name="Yeh C.M."/>
            <person name="Liu K.W."/>
            <person name="Yoshida K."/>
            <person name="Zhang L.S."/>
            <person name="Chang S.B."/>
            <person name="Chen F."/>
            <person name="Shi Y."/>
            <person name="Su Y.Y."/>
            <person name="Zhang Y.Q."/>
            <person name="Chen L.J."/>
            <person name="Yin Y."/>
            <person name="Lin M."/>
            <person name="Huang H."/>
            <person name="Deng H."/>
            <person name="Wang Z.W."/>
            <person name="Zhu S.L."/>
            <person name="Zhao X."/>
            <person name="Deng C."/>
            <person name="Niu S.C."/>
            <person name="Huang J."/>
            <person name="Wang M."/>
            <person name="Liu G.H."/>
            <person name="Yang H.J."/>
            <person name="Xiao X.J."/>
            <person name="Hsiao Y.Y."/>
            <person name="Wu W.L."/>
            <person name="Chen Y.Y."/>
            <person name="Mitsuda N."/>
            <person name="Ohme-Takagi M."/>
            <person name="Luo Y.B."/>
            <person name="Van de Peer Y."/>
            <person name="Liu Z.J."/>
        </authorList>
    </citation>
    <scope>NUCLEOTIDE SEQUENCE [LARGE SCALE GENOMIC DNA]</scope>
    <source>
        <tissue evidence="1">The whole plant</tissue>
    </source>
</reference>
<evidence type="ECO:0000313" key="2">
    <source>
        <dbReference type="Proteomes" id="UP000233837"/>
    </source>
</evidence>
<name>A0A2I0X504_9ASPA</name>
<gene>
    <name evidence="1" type="ORF">MA16_Dca009471</name>
</gene>
<protein>
    <submittedName>
        <fullName evidence="1">Uncharacterized protein</fullName>
    </submittedName>
</protein>
<evidence type="ECO:0000313" key="1">
    <source>
        <dbReference type="EMBL" id="PKU82999.1"/>
    </source>
</evidence>